<name>A0ABR1SNH5_9PEZI</name>
<sequence length="153" mass="16994">MAIHSRPASISAHSAIQLYKGIKILPWDGRKFFDTGRRAVPYISLRILCRVKFNSKRPGLQAVTDEHVLVQIRGGGAGYSAAQMSAPKEEVRDIVAKAFEVPKSQVGILSSGHSKARDVILEYEPQGTSFLGDQPEFYVSRARKRLEERAAKQ</sequence>
<dbReference type="EMBL" id="JAQQWI010000005">
    <property type="protein sequence ID" value="KAK8035847.1"/>
    <property type="molecule type" value="Genomic_DNA"/>
</dbReference>
<evidence type="ECO:0000313" key="1">
    <source>
        <dbReference type="EMBL" id="KAK8035847.1"/>
    </source>
</evidence>
<comment type="caution">
    <text evidence="1">The sequence shown here is derived from an EMBL/GenBank/DDBJ whole genome shotgun (WGS) entry which is preliminary data.</text>
</comment>
<reference evidence="1 2" key="1">
    <citation type="submission" date="2023-01" db="EMBL/GenBank/DDBJ databases">
        <title>Analysis of 21 Apiospora genomes using comparative genomics revels a genus with tremendous synthesis potential of carbohydrate active enzymes and secondary metabolites.</title>
        <authorList>
            <person name="Sorensen T."/>
        </authorList>
    </citation>
    <scope>NUCLEOTIDE SEQUENCE [LARGE SCALE GENOMIC DNA]</scope>
    <source>
        <strain evidence="1 2">CBS 20057</strain>
    </source>
</reference>
<keyword evidence="2" id="KW-1185">Reference proteome</keyword>
<gene>
    <name evidence="1" type="ORF">PG991_001920</name>
</gene>
<organism evidence="1 2">
    <name type="scientific">Apiospora marii</name>
    <dbReference type="NCBI Taxonomy" id="335849"/>
    <lineage>
        <taxon>Eukaryota</taxon>
        <taxon>Fungi</taxon>
        <taxon>Dikarya</taxon>
        <taxon>Ascomycota</taxon>
        <taxon>Pezizomycotina</taxon>
        <taxon>Sordariomycetes</taxon>
        <taxon>Xylariomycetidae</taxon>
        <taxon>Amphisphaeriales</taxon>
        <taxon>Apiosporaceae</taxon>
        <taxon>Apiospora</taxon>
    </lineage>
</organism>
<evidence type="ECO:0000313" key="2">
    <source>
        <dbReference type="Proteomes" id="UP001396898"/>
    </source>
</evidence>
<protein>
    <submittedName>
        <fullName evidence="1">Uncharacterized protein</fullName>
    </submittedName>
</protein>
<dbReference type="Proteomes" id="UP001396898">
    <property type="component" value="Unassembled WGS sequence"/>
</dbReference>
<accession>A0ABR1SNH5</accession>
<proteinExistence type="predicted"/>